<evidence type="ECO:0000256" key="1">
    <source>
        <dbReference type="SAM" id="Phobius"/>
    </source>
</evidence>
<feature type="transmembrane region" description="Helical" evidence="1">
    <location>
        <begin position="349"/>
        <end position="371"/>
    </location>
</feature>
<organism evidence="2 3">
    <name type="scientific">Silvimonas amylolytica</name>
    <dbReference type="NCBI Taxonomy" id="449663"/>
    <lineage>
        <taxon>Bacteria</taxon>
        <taxon>Pseudomonadati</taxon>
        <taxon>Pseudomonadota</taxon>
        <taxon>Betaproteobacteria</taxon>
        <taxon>Neisseriales</taxon>
        <taxon>Chitinibacteraceae</taxon>
        <taxon>Silvimonas</taxon>
    </lineage>
</organism>
<proteinExistence type="predicted"/>
<feature type="transmembrane region" description="Helical" evidence="1">
    <location>
        <begin position="108"/>
        <end position="134"/>
    </location>
</feature>
<feature type="transmembrane region" description="Helical" evidence="1">
    <location>
        <begin position="12"/>
        <end position="34"/>
    </location>
</feature>
<evidence type="ECO:0000313" key="3">
    <source>
        <dbReference type="Proteomes" id="UP000621859"/>
    </source>
</evidence>
<feature type="transmembrane region" description="Helical" evidence="1">
    <location>
        <begin position="311"/>
        <end position="337"/>
    </location>
</feature>
<feature type="transmembrane region" description="Helical" evidence="1">
    <location>
        <begin position="178"/>
        <end position="197"/>
    </location>
</feature>
<keyword evidence="1" id="KW-0472">Membrane</keyword>
<feature type="transmembrane region" description="Helical" evidence="1">
    <location>
        <begin position="79"/>
        <end position="96"/>
    </location>
</feature>
<dbReference type="InterPro" id="IPR036259">
    <property type="entry name" value="MFS_trans_sf"/>
</dbReference>
<dbReference type="EMBL" id="BMLY01000002">
    <property type="protein sequence ID" value="GGP26122.1"/>
    <property type="molecule type" value="Genomic_DNA"/>
</dbReference>
<feature type="transmembrane region" description="Helical" evidence="1">
    <location>
        <begin position="146"/>
        <end position="166"/>
    </location>
</feature>
<reference evidence="3" key="1">
    <citation type="journal article" date="2019" name="Int. J. Syst. Evol. Microbiol.">
        <title>The Global Catalogue of Microorganisms (GCM) 10K type strain sequencing project: providing services to taxonomists for standard genome sequencing and annotation.</title>
        <authorList>
            <consortium name="The Broad Institute Genomics Platform"/>
            <consortium name="The Broad Institute Genome Sequencing Center for Infectious Disease"/>
            <person name="Wu L."/>
            <person name="Ma J."/>
        </authorList>
    </citation>
    <scope>NUCLEOTIDE SEQUENCE [LARGE SCALE GENOMIC DNA]</scope>
    <source>
        <strain evidence="3">CGMCC 1.8860</strain>
    </source>
</reference>
<accession>A0ABQ2PM81</accession>
<comment type="caution">
    <text evidence="2">The sequence shown here is derived from an EMBL/GenBank/DDBJ whole genome shotgun (WGS) entry which is preliminary data.</text>
</comment>
<dbReference type="RefSeq" id="WP_188692405.1">
    <property type="nucleotide sequence ID" value="NZ_BMLY01000002.1"/>
</dbReference>
<dbReference type="Proteomes" id="UP000621859">
    <property type="component" value="Unassembled WGS sequence"/>
</dbReference>
<feature type="transmembrane region" description="Helical" evidence="1">
    <location>
        <begin position="251"/>
        <end position="273"/>
    </location>
</feature>
<sequence length="414" mass="43503">MNPYTSARLAAYGAMGLPLAMVALPVYVLAPAWYSAMPGLPLSTIGYLLVGARLFDTLQDPFLGRLVGGLARAGSLQRLLWPAGVLMMISFCALWFPPVSGPLALATWFAVTLVCVYSTHAILNISLLSWGAALSPQLGIQNRAAAWREGAGLVGVMLASALPTWLTAGRGYTPRYAMALFNGVFASSLLFGMIAWMRWAPAWLVSSATAPGSSHISGAIKRLALPVVLNGLSVALPATLVLFYINDHLGVPALAGSYLALYFLAGMLGLPVWSRLSGQMGPARAWALGMLLALCSFSWASWLAAGATRAFALICLCSGFAVGADLALPPVLLARLLAPDESMPAQYGYWSLLLKLSTATAGFALPLLSALGYQPGHATGNTLALPLVYGALPAMCKAAALMCVYRIIRKQGAL</sequence>
<evidence type="ECO:0000313" key="2">
    <source>
        <dbReference type="EMBL" id="GGP26122.1"/>
    </source>
</evidence>
<dbReference type="Gene3D" id="1.20.1250.20">
    <property type="entry name" value="MFS general substrate transporter like domains"/>
    <property type="match status" value="1"/>
</dbReference>
<feature type="transmembrane region" description="Helical" evidence="1">
    <location>
        <begin position="285"/>
        <end position="305"/>
    </location>
</feature>
<feature type="transmembrane region" description="Helical" evidence="1">
    <location>
        <begin position="223"/>
        <end position="245"/>
    </location>
</feature>
<feature type="transmembrane region" description="Helical" evidence="1">
    <location>
        <begin position="383"/>
        <end position="408"/>
    </location>
</feature>
<gene>
    <name evidence="2" type="ORF">GCM10010971_19410</name>
</gene>
<protein>
    <submittedName>
        <fullName evidence="2">Sugar:cation symporter</fullName>
    </submittedName>
</protein>
<keyword evidence="1" id="KW-1133">Transmembrane helix</keyword>
<dbReference type="Pfam" id="PF13347">
    <property type="entry name" value="MFS_2"/>
    <property type="match status" value="1"/>
</dbReference>
<name>A0ABQ2PM81_9NEIS</name>
<dbReference type="SUPFAM" id="SSF103473">
    <property type="entry name" value="MFS general substrate transporter"/>
    <property type="match status" value="1"/>
</dbReference>
<keyword evidence="1" id="KW-0812">Transmembrane</keyword>
<keyword evidence="3" id="KW-1185">Reference proteome</keyword>